<dbReference type="AlphaFoldDB" id="A0A0C2GXN1"/>
<dbReference type="InterPro" id="IPR052501">
    <property type="entry name" value="Alpha-1-2_FucT"/>
</dbReference>
<dbReference type="OrthoDB" id="10665028at2759"/>
<evidence type="ECO:0000313" key="1">
    <source>
        <dbReference type="EMBL" id="KIH66290.1"/>
    </source>
</evidence>
<reference evidence="1 2" key="1">
    <citation type="submission" date="2013-12" db="EMBL/GenBank/DDBJ databases">
        <title>Draft genome of the parsitic nematode Ancylostoma duodenale.</title>
        <authorList>
            <person name="Mitreva M."/>
        </authorList>
    </citation>
    <scope>NUCLEOTIDE SEQUENCE [LARGE SCALE GENOMIC DNA]</scope>
    <source>
        <strain evidence="1 2">Zhejiang</strain>
    </source>
</reference>
<sequence>MQSDSDFSNHTAKYLLLNTYCAQNVRFFNDYLSEIREMFRFSGFVRKSIEQVNSGQFLIFGDDENFKAALATKLGRAAGVQGKRAYISAYNEFEEMYISSQLCSSFLISNAMSTFGWWLAFFSKNQDSVYYTNDQRDSVLMEGVQREDLFLYVLFIDLPVLQ</sequence>
<organism evidence="1 2">
    <name type="scientific">Ancylostoma duodenale</name>
    <dbReference type="NCBI Taxonomy" id="51022"/>
    <lineage>
        <taxon>Eukaryota</taxon>
        <taxon>Metazoa</taxon>
        <taxon>Ecdysozoa</taxon>
        <taxon>Nematoda</taxon>
        <taxon>Chromadorea</taxon>
        <taxon>Rhabditida</taxon>
        <taxon>Rhabditina</taxon>
        <taxon>Rhabditomorpha</taxon>
        <taxon>Strongyloidea</taxon>
        <taxon>Ancylostomatidae</taxon>
        <taxon>Ancylostomatinae</taxon>
        <taxon>Ancylostoma</taxon>
    </lineage>
</organism>
<accession>A0A0C2GXN1</accession>
<proteinExistence type="predicted"/>
<dbReference type="EMBL" id="KN727183">
    <property type="protein sequence ID" value="KIH66290.1"/>
    <property type="molecule type" value="Genomic_DNA"/>
</dbReference>
<dbReference type="PANTHER" id="PTHR22898">
    <property type="entry name" value="UNCHARACTERIZED GLYCOSOL TRANSFERASE-RELATED"/>
    <property type="match status" value="1"/>
</dbReference>
<evidence type="ECO:0000313" key="2">
    <source>
        <dbReference type="Proteomes" id="UP000054047"/>
    </source>
</evidence>
<name>A0A0C2GXN1_9BILA</name>
<dbReference type="Proteomes" id="UP000054047">
    <property type="component" value="Unassembled WGS sequence"/>
</dbReference>
<gene>
    <name evidence="1" type="ORF">ANCDUO_03382</name>
</gene>
<dbReference type="PANTHER" id="PTHR22898:SF3">
    <property type="entry name" value="ALPHA-1,2-FUCOSYLTRANSFERASE-RELATED"/>
    <property type="match status" value="1"/>
</dbReference>
<keyword evidence="2" id="KW-1185">Reference proteome</keyword>
<protein>
    <submittedName>
        <fullName evidence="1">Uncharacterized protein</fullName>
    </submittedName>
</protein>